<keyword evidence="3" id="KW-0175">Coiled coil</keyword>
<dbReference type="SUPFAM" id="SSF58104">
    <property type="entry name" value="Methyl-accepting chemotaxis protein (MCP) signaling domain"/>
    <property type="match status" value="1"/>
</dbReference>
<name>F6DSM6_DESRL</name>
<dbReference type="SUPFAM" id="SSF51735">
    <property type="entry name" value="NAD(P)-binding Rossmann-fold domains"/>
    <property type="match status" value="1"/>
</dbReference>
<feature type="domain" description="Methyl-accepting transducer" evidence="4">
    <location>
        <begin position="79"/>
        <end position="285"/>
    </location>
</feature>
<dbReference type="AlphaFoldDB" id="F6DSM6"/>
<dbReference type="KEGG" id="dru:Desru_2902"/>
<evidence type="ECO:0000313" key="6">
    <source>
        <dbReference type="Proteomes" id="UP000009234"/>
    </source>
</evidence>
<proteinExistence type="predicted"/>
<dbReference type="Gene3D" id="3.40.50.720">
    <property type="entry name" value="NAD(P)-binding Rossmann-like Domain"/>
    <property type="match status" value="1"/>
</dbReference>
<dbReference type="Pfam" id="PF00015">
    <property type="entry name" value="MCPsignal"/>
    <property type="match status" value="1"/>
</dbReference>
<dbReference type="SMART" id="SM00283">
    <property type="entry name" value="MA"/>
    <property type="match status" value="1"/>
</dbReference>
<organism evidence="5 6">
    <name type="scientific">Desulforamulus ruminis (strain ATCC 23193 / DSM 2154 / NCIMB 8452 / DL)</name>
    <name type="common">Desulfotomaculum ruminis</name>
    <dbReference type="NCBI Taxonomy" id="696281"/>
    <lineage>
        <taxon>Bacteria</taxon>
        <taxon>Bacillati</taxon>
        <taxon>Bacillota</taxon>
        <taxon>Clostridia</taxon>
        <taxon>Eubacteriales</taxon>
        <taxon>Peptococcaceae</taxon>
        <taxon>Desulforamulus</taxon>
    </lineage>
</organism>
<keyword evidence="1 2" id="KW-0807">Transducer</keyword>
<sequence>MNLTRVGIVGGGRGGLAMLRLLSSLSEVSVVGIADVNSDAPGLVAARELGIQTFLDFTQLLKVPNLDVVVDVTGNASVNAAIMSNKAENTHLADAMISKLMYTIARSQEETAQELRAQAQQLAGMAEELNTTVQSVPEAIDTVTKILGSHSHKLNEAVSQAEKHIKDTDEVIDFIKKVADQTKLLGLNAAIEAARAGDHGRGFGVVANEVRKLAEDSVVSAKKISTILSNIEASMHTIITGIEETAGIAEMQTNTTEQVGMAVEQLGKMADEMKEFAGKLAEFAS</sequence>
<feature type="coiled-coil region" evidence="3">
    <location>
        <begin position="105"/>
        <end position="132"/>
    </location>
</feature>
<gene>
    <name evidence="5" type="ordered locus">Desru_2902</name>
</gene>
<keyword evidence="6" id="KW-1185">Reference proteome</keyword>
<dbReference type="PANTHER" id="PTHR32089">
    <property type="entry name" value="METHYL-ACCEPTING CHEMOTAXIS PROTEIN MCPB"/>
    <property type="match status" value="1"/>
</dbReference>
<dbReference type="STRING" id="696281.Desru_2902"/>
<dbReference type="eggNOG" id="COG0840">
    <property type="taxonomic scope" value="Bacteria"/>
</dbReference>
<evidence type="ECO:0000256" key="2">
    <source>
        <dbReference type="PROSITE-ProRule" id="PRU00284"/>
    </source>
</evidence>
<dbReference type="InterPro" id="IPR004089">
    <property type="entry name" value="MCPsignal_dom"/>
</dbReference>
<dbReference type="GO" id="GO:0007165">
    <property type="term" value="P:signal transduction"/>
    <property type="evidence" value="ECO:0007669"/>
    <property type="project" value="UniProtKB-KW"/>
</dbReference>
<protein>
    <submittedName>
        <fullName evidence="5">Chemotaxis sensory transducer</fullName>
    </submittedName>
</protein>
<dbReference type="GO" id="GO:0016020">
    <property type="term" value="C:membrane"/>
    <property type="evidence" value="ECO:0007669"/>
    <property type="project" value="InterPro"/>
</dbReference>
<dbReference type="PROSITE" id="PS50111">
    <property type="entry name" value="CHEMOTAXIS_TRANSDUC_2"/>
    <property type="match status" value="1"/>
</dbReference>
<reference evidence="5 6" key="2">
    <citation type="journal article" date="2012" name="Stand. Genomic Sci.">
        <title>Complete genome sequence of the sulfate-reducing firmicute Desulfotomaculum ruminis type strain (DL(T)).</title>
        <authorList>
            <person name="Spring S."/>
            <person name="Visser M."/>
            <person name="Lu M."/>
            <person name="Copeland A."/>
            <person name="Lapidus A."/>
            <person name="Lucas S."/>
            <person name="Cheng J.F."/>
            <person name="Han C."/>
            <person name="Tapia R."/>
            <person name="Goodwin L.A."/>
            <person name="Pitluck S."/>
            <person name="Ivanova N."/>
            <person name="Land M."/>
            <person name="Hauser L."/>
            <person name="Larimer F."/>
            <person name="Rohde M."/>
            <person name="Goker M."/>
            <person name="Detter J.C."/>
            <person name="Kyrpides N.C."/>
            <person name="Woyke T."/>
            <person name="Schaap P.J."/>
            <person name="Plugge C.M."/>
            <person name="Muyzer G."/>
            <person name="Kuever J."/>
            <person name="Pereira I.A."/>
            <person name="Parshina S.N."/>
            <person name="Bernier-Latmani R."/>
            <person name="Stams A.J."/>
            <person name="Klenk H.P."/>
        </authorList>
    </citation>
    <scope>NUCLEOTIDE SEQUENCE [LARGE SCALE GENOMIC DNA]</scope>
    <source>
        <strain evidence="6">ATCC 23193 / DSM 2154 / NCIB 8452 / DL</strain>
    </source>
</reference>
<reference evidence="6" key="1">
    <citation type="submission" date="2011-05" db="EMBL/GenBank/DDBJ databases">
        <title>Complete sequence of Desulfotomaculum ruminis DSM 2154.</title>
        <authorList>
            <person name="Lucas S."/>
            <person name="Copeland A."/>
            <person name="Lapidus A."/>
            <person name="Cheng J.-F."/>
            <person name="Goodwin L."/>
            <person name="Pitluck S."/>
            <person name="Lu M."/>
            <person name="Detter J.C."/>
            <person name="Han C."/>
            <person name="Tapia R."/>
            <person name="Land M."/>
            <person name="Hauser L."/>
            <person name="Kyrpides N."/>
            <person name="Ivanova N."/>
            <person name="Mikhailova N."/>
            <person name="Pagani I."/>
            <person name="Stams A.J.M."/>
            <person name="Plugge C.M."/>
            <person name="Muyzer G."/>
            <person name="Kuever J."/>
            <person name="Parshina S.N."/>
            <person name="Ivanova A.E."/>
            <person name="Nazina T.N."/>
            <person name="Brambilla E."/>
            <person name="Spring S."/>
            <person name="Klenk H.-P."/>
            <person name="Woyke T."/>
        </authorList>
    </citation>
    <scope>NUCLEOTIDE SEQUENCE [LARGE SCALE GENOMIC DNA]</scope>
    <source>
        <strain evidence="6">ATCC 23193 / DSM 2154 / NCIB 8452 / DL</strain>
    </source>
</reference>
<evidence type="ECO:0000259" key="4">
    <source>
        <dbReference type="PROSITE" id="PS50111"/>
    </source>
</evidence>
<dbReference type="PANTHER" id="PTHR32089:SF112">
    <property type="entry name" value="LYSOZYME-LIKE PROTEIN-RELATED"/>
    <property type="match status" value="1"/>
</dbReference>
<dbReference type="Proteomes" id="UP000009234">
    <property type="component" value="Chromosome"/>
</dbReference>
<accession>F6DSM6</accession>
<dbReference type="EMBL" id="CP002780">
    <property type="protein sequence ID" value="AEG61116.1"/>
    <property type="molecule type" value="Genomic_DNA"/>
</dbReference>
<dbReference type="HOGENOM" id="CLU_085649_0_0_9"/>
<evidence type="ECO:0000313" key="5">
    <source>
        <dbReference type="EMBL" id="AEG61116.1"/>
    </source>
</evidence>
<evidence type="ECO:0000256" key="1">
    <source>
        <dbReference type="ARBA" id="ARBA00023224"/>
    </source>
</evidence>
<dbReference type="Gene3D" id="1.10.287.950">
    <property type="entry name" value="Methyl-accepting chemotaxis protein"/>
    <property type="match status" value="1"/>
</dbReference>
<evidence type="ECO:0000256" key="3">
    <source>
        <dbReference type="SAM" id="Coils"/>
    </source>
</evidence>
<dbReference type="InterPro" id="IPR036291">
    <property type="entry name" value="NAD(P)-bd_dom_sf"/>
</dbReference>